<dbReference type="EC" id="3.4.-.-" evidence="8"/>
<dbReference type="InterPro" id="IPR036590">
    <property type="entry name" value="SRAP-like"/>
</dbReference>
<evidence type="ECO:0000313" key="9">
    <source>
        <dbReference type="EMBL" id="GHD60969.1"/>
    </source>
</evidence>
<evidence type="ECO:0000256" key="6">
    <source>
        <dbReference type="ARBA" id="ARBA00023125"/>
    </source>
</evidence>
<sequence length="217" mass="24804">MCVNFLPTPPTILPQRFATPDPFGEWQDEVWQDYSAPIIIQGDDGQRQALLANYGMIPRRKIPAGAAHFSTMNARTETVDRKRSYRTAWLKGYRCLIPMTAFFEPCYESGRAERMRIGMADGEPFAVAGIWRPWKEDNGSHSFSFSQLTINADHHPLMNRMHRPGDEKRSLVIVPACDYDEWLNCADPAEARRYLRDFPAERMRATGNPPRQASLLG</sequence>
<protein>
    <recommendedName>
        <fullName evidence="8">Abasic site processing protein</fullName>
        <ecNumber evidence="8">3.4.-.-</ecNumber>
    </recommendedName>
</protein>
<dbReference type="RefSeq" id="WP_189459567.1">
    <property type="nucleotide sequence ID" value="NZ_BMYO01000003.1"/>
</dbReference>
<keyword evidence="2 8" id="KW-0645">Protease</keyword>
<keyword evidence="10" id="KW-1185">Reference proteome</keyword>
<evidence type="ECO:0000313" key="10">
    <source>
        <dbReference type="Proteomes" id="UP000604737"/>
    </source>
</evidence>
<reference evidence="10" key="1">
    <citation type="journal article" date="2019" name="Int. J. Syst. Evol. Microbiol.">
        <title>The Global Catalogue of Microorganisms (GCM) 10K type strain sequencing project: providing services to taxonomists for standard genome sequencing and annotation.</title>
        <authorList>
            <consortium name="The Broad Institute Genomics Platform"/>
            <consortium name="The Broad Institute Genome Sequencing Center for Infectious Disease"/>
            <person name="Wu L."/>
            <person name="Ma J."/>
        </authorList>
    </citation>
    <scope>NUCLEOTIDE SEQUENCE [LARGE SCALE GENOMIC DNA]</scope>
    <source>
        <strain evidence="10">KCTC 23701</strain>
    </source>
</reference>
<evidence type="ECO:0000256" key="8">
    <source>
        <dbReference type="RuleBase" id="RU364100"/>
    </source>
</evidence>
<name>A0ABQ3H124_9NEIS</name>
<evidence type="ECO:0000256" key="4">
    <source>
        <dbReference type="ARBA" id="ARBA00022801"/>
    </source>
</evidence>
<evidence type="ECO:0000256" key="3">
    <source>
        <dbReference type="ARBA" id="ARBA00022763"/>
    </source>
</evidence>
<evidence type="ECO:0000256" key="7">
    <source>
        <dbReference type="ARBA" id="ARBA00023239"/>
    </source>
</evidence>
<dbReference type="PANTHER" id="PTHR13604:SF0">
    <property type="entry name" value="ABASIC SITE PROCESSING PROTEIN HMCES"/>
    <property type="match status" value="1"/>
</dbReference>
<dbReference type="SUPFAM" id="SSF143081">
    <property type="entry name" value="BB1717-like"/>
    <property type="match status" value="1"/>
</dbReference>
<gene>
    <name evidence="9" type="ORF">GCM10007350_14910</name>
</gene>
<dbReference type="Pfam" id="PF02586">
    <property type="entry name" value="SRAP"/>
    <property type="match status" value="1"/>
</dbReference>
<keyword evidence="4 8" id="KW-0378">Hydrolase</keyword>
<keyword evidence="7" id="KW-0456">Lyase</keyword>
<dbReference type="InterPro" id="IPR003738">
    <property type="entry name" value="SRAP"/>
</dbReference>
<accession>A0ABQ3H124</accession>
<dbReference type="PANTHER" id="PTHR13604">
    <property type="entry name" value="DC12-RELATED"/>
    <property type="match status" value="1"/>
</dbReference>
<organism evidence="9 10">
    <name type="scientific">Jeongeupia chitinilytica</name>
    <dbReference type="NCBI Taxonomy" id="1041641"/>
    <lineage>
        <taxon>Bacteria</taxon>
        <taxon>Pseudomonadati</taxon>
        <taxon>Pseudomonadota</taxon>
        <taxon>Betaproteobacteria</taxon>
        <taxon>Neisseriales</taxon>
        <taxon>Chitinibacteraceae</taxon>
        <taxon>Jeongeupia</taxon>
    </lineage>
</organism>
<comment type="caution">
    <text evidence="9">The sequence shown here is derived from an EMBL/GenBank/DDBJ whole genome shotgun (WGS) entry which is preliminary data.</text>
</comment>
<evidence type="ECO:0000256" key="5">
    <source>
        <dbReference type="ARBA" id="ARBA00023124"/>
    </source>
</evidence>
<comment type="similarity">
    <text evidence="1 8">Belongs to the SOS response-associated peptidase family.</text>
</comment>
<keyword evidence="5" id="KW-0190">Covalent protein-DNA linkage</keyword>
<dbReference type="Gene3D" id="3.90.1680.10">
    <property type="entry name" value="SOS response associated peptidase-like"/>
    <property type="match status" value="1"/>
</dbReference>
<keyword evidence="3" id="KW-0227">DNA damage</keyword>
<dbReference type="Proteomes" id="UP000604737">
    <property type="component" value="Unassembled WGS sequence"/>
</dbReference>
<evidence type="ECO:0000256" key="1">
    <source>
        <dbReference type="ARBA" id="ARBA00008136"/>
    </source>
</evidence>
<keyword evidence="6" id="KW-0238">DNA-binding</keyword>
<proteinExistence type="inferred from homology"/>
<evidence type="ECO:0000256" key="2">
    <source>
        <dbReference type="ARBA" id="ARBA00022670"/>
    </source>
</evidence>
<dbReference type="EMBL" id="BMYO01000003">
    <property type="protein sequence ID" value="GHD60969.1"/>
    <property type="molecule type" value="Genomic_DNA"/>
</dbReference>